<keyword evidence="2" id="KW-1133">Transmembrane helix</keyword>
<evidence type="ECO:0000313" key="4">
    <source>
        <dbReference type="EMBL" id="QVT79285.1"/>
    </source>
</evidence>
<sequence>MNTSQLQRGRRTLRPHRGERDGRGAAGVEFLIVAAVLIFLFTTLVQYGIGFHAQRVAEAAAREGAVATARHDGTEGAGSSTAKEYVNDDGKPAVTGSSVSVSRSATEARVTVTVDVVTLAPWLGGSITSTATAPVERFVE</sequence>
<dbReference type="InterPro" id="IPR012495">
    <property type="entry name" value="TadE-like_dom"/>
</dbReference>
<feature type="transmembrane region" description="Helical" evidence="2">
    <location>
        <begin position="24"/>
        <end position="49"/>
    </location>
</feature>
<dbReference type="Pfam" id="PF07811">
    <property type="entry name" value="TadE"/>
    <property type="match status" value="1"/>
</dbReference>
<name>A0ABX8EHD9_9ACTN</name>
<keyword evidence="2" id="KW-0812">Transmembrane</keyword>
<accession>A0ABX8EHD9</accession>
<protein>
    <recommendedName>
        <fullName evidence="3">TadE-like domain-containing protein</fullName>
    </recommendedName>
</protein>
<keyword evidence="2" id="KW-0472">Membrane</keyword>
<evidence type="ECO:0000256" key="1">
    <source>
        <dbReference type="SAM" id="MobiDB-lite"/>
    </source>
</evidence>
<feature type="region of interest" description="Disordered" evidence="1">
    <location>
        <begin position="69"/>
        <end position="90"/>
    </location>
</feature>
<feature type="domain" description="TadE-like" evidence="3">
    <location>
        <begin position="24"/>
        <end position="65"/>
    </location>
</feature>
<feature type="region of interest" description="Disordered" evidence="1">
    <location>
        <begin position="1"/>
        <end position="20"/>
    </location>
</feature>
<gene>
    <name evidence="4" type="ORF">ENKNEFLB_01666</name>
</gene>
<evidence type="ECO:0000259" key="3">
    <source>
        <dbReference type="Pfam" id="PF07811"/>
    </source>
</evidence>
<dbReference type="Proteomes" id="UP000679307">
    <property type="component" value="Chromosome"/>
</dbReference>
<proteinExistence type="predicted"/>
<dbReference type="RefSeq" id="WP_214058760.1">
    <property type="nucleotide sequence ID" value="NZ_BAAAHS010000082.1"/>
</dbReference>
<keyword evidence="5" id="KW-1185">Reference proteome</keyword>
<dbReference type="EMBL" id="CP075371">
    <property type="protein sequence ID" value="QVT79285.1"/>
    <property type="molecule type" value="Genomic_DNA"/>
</dbReference>
<organism evidence="4 5">
    <name type="scientific">Nocardioides aquaticus</name>
    <dbReference type="NCBI Taxonomy" id="160826"/>
    <lineage>
        <taxon>Bacteria</taxon>
        <taxon>Bacillati</taxon>
        <taxon>Actinomycetota</taxon>
        <taxon>Actinomycetes</taxon>
        <taxon>Propionibacteriales</taxon>
        <taxon>Nocardioidaceae</taxon>
        <taxon>Nocardioides</taxon>
    </lineage>
</organism>
<evidence type="ECO:0000256" key="2">
    <source>
        <dbReference type="SAM" id="Phobius"/>
    </source>
</evidence>
<reference evidence="4 5" key="1">
    <citation type="submission" date="2021-05" db="EMBL/GenBank/DDBJ databases">
        <title>Complete genome of Nocardioides aquaticus KCTC 9944T isolated from meromictic and hypersaline Ekho Lake, Antarctica.</title>
        <authorList>
            <person name="Hwang K."/>
            <person name="Kim K.M."/>
            <person name="Choe H."/>
        </authorList>
    </citation>
    <scope>NUCLEOTIDE SEQUENCE [LARGE SCALE GENOMIC DNA]</scope>
    <source>
        <strain evidence="4 5">KCTC 9944</strain>
    </source>
</reference>
<evidence type="ECO:0000313" key="5">
    <source>
        <dbReference type="Proteomes" id="UP000679307"/>
    </source>
</evidence>